<gene>
    <name evidence="1" type="ORF">PFLCHA0_c25310</name>
</gene>
<dbReference type="AlphaFoldDB" id="A0A2C9EKX1"/>
<dbReference type="RefSeq" id="WP_015635213.1">
    <property type="nucleotide sequence ID" value="NC_021237.1"/>
</dbReference>
<dbReference type="KEGG" id="pprc:PFLCHA0_c25310"/>
<dbReference type="HOGENOM" id="CLU_1577175_0_0_6"/>
<accession>A0A2C9EKX1</accession>
<organism evidence="1 2">
    <name type="scientific">Pseudomonas protegens (strain DSM 19095 / LMG 27888 / CFBP 6595 / CHA0)</name>
    <dbReference type="NCBI Taxonomy" id="1124983"/>
    <lineage>
        <taxon>Bacteria</taxon>
        <taxon>Pseudomonadati</taxon>
        <taxon>Pseudomonadota</taxon>
        <taxon>Gammaproteobacteria</taxon>
        <taxon>Pseudomonadales</taxon>
        <taxon>Pseudomonadaceae</taxon>
        <taxon>Pseudomonas</taxon>
    </lineage>
</organism>
<proteinExistence type="predicted"/>
<protein>
    <submittedName>
        <fullName evidence="1">Uncharacterized protein</fullName>
    </submittedName>
</protein>
<dbReference type="EMBL" id="CP003190">
    <property type="protein sequence ID" value="AGL84302.1"/>
    <property type="molecule type" value="Genomic_DNA"/>
</dbReference>
<sequence length="173" mass="19317">MNPIGLTALLCSALIITGCGTRMAPLDYRSQHPYVPLTLDLGPVKSRFDEQEQRETIAALRQTGAFSFLDGGYSRSGYSLLISEPGGKSAGLLGALNAITLLTFPMPYSYQSNLRGSLLKDGQLLKTYDYRREGYSVAAWYVPPVQIESRREMLDELLRDLEKDRLIPQENPR</sequence>
<name>A0A2C9EKX1_PSEPH</name>
<dbReference type="GeneID" id="57475525"/>
<evidence type="ECO:0000313" key="2">
    <source>
        <dbReference type="Proteomes" id="UP000013940"/>
    </source>
</evidence>
<dbReference type="Proteomes" id="UP000013940">
    <property type="component" value="Chromosome"/>
</dbReference>
<reference evidence="2" key="1">
    <citation type="journal article" date="2014" name="Genome Announc.">
        <title>Full-genome sequence of the plant growth-promoting bacterium Pseudomonas protegens CHA0.</title>
        <authorList>
            <person name="Jousset A."/>
            <person name="Schuldes J."/>
            <person name="Keel C."/>
            <person name="Maurhofer M."/>
            <person name="Daniel R."/>
            <person name="Scheu S."/>
            <person name="Thuermer A."/>
        </authorList>
    </citation>
    <scope>NUCLEOTIDE SEQUENCE [LARGE SCALE GENOMIC DNA]</scope>
    <source>
        <strain evidence="2">DSM 19095 / LMG 27888 / CFBP 6595 / CHA0</strain>
    </source>
</reference>
<evidence type="ECO:0000313" key="1">
    <source>
        <dbReference type="EMBL" id="AGL84302.1"/>
    </source>
</evidence>